<feature type="region of interest" description="Disordered" evidence="1">
    <location>
        <begin position="201"/>
        <end position="234"/>
    </location>
</feature>
<sequence length="250" mass="26024">MRTKVVCGMTNKRRDDNRQLQAHELERLEDSPAAEAGTWKKADQSTLAKRRVIKIARRGSSSTTAPSAEAPTKKNPFSSFSGLVSSTQPSKPSTFGSSAPSTTAAPSAVASTGSFTGFGGFNGFQKPIGEASSKTAPASGSFSFGSTKIPVPSSTPNFGSVNLPVPSSTATFPKEGVGLNGGWAPKPLSSTTPPLVALARPPLRSSQNAKRGLEDEPSGFGGGGKGTKTYADQQMEKLNVKFRRWVESGG</sequence>
<organism evidence="3">
    <name type="scientific">Octactis speculum</name>
    <dbReference type="NCBI Taxonomy" id="3111310"/>
    <lineage>
        <taxon>Eukaryota</taxon>
        <taxon>Sar</taxon>
        <taxon>Stramenopiles</taxon>
        <taxon>Ochrophyta</taxon>
        <taxon>Dictyochophyceae</taxon>
        <taxon>Dictyochales</taxon>
        <taxon>Dictyochaceae</taxon>
        <taxon>Octactis</taxon>
    </lineage>
</organism>
<feature type="domain" description="Nuclear pore complex NUP2/50/61" evidence="2">
    <location>
        <begin position="17"/>
        <end position="83"/>
    </location>
</feature>
<dbReference type="InterPro" id="IPR015007">
    <property type="entry name" value="NUP2/50/61"/>
</dbReference>
<dbReference type="Pfam" id="PF08911">
    <property type="entry name" value="NUP50"/>
    <property type="match status" value="1"/>
</dbReference>
<feature type="compositionally biased region" description="Low complexity" evidence="1">
    <location>
        <begin position="92"/>
        <end position="109"/>
    </location>
</feature>
<dbReference type="EMBL" id="HBGS01058019">
    <property type="protein sequence ID" value="CAD9483057.1"/>
    <property type="molecule type" value="Transcribed_RNA"/>
</dbReference>
<gene>
    <name evidence="3" type="ORF">DSPE1174_LOCUS30262</name>
</gene>
<feature type="region of interest" description="Disordered" evidence="1">
    <location>
        <begin position="126"/>
        <end position="158"/>
    </location>
</feature>
<feature type="compositionally biased region" description="Basic residues" evidence="1">
    <location>
        <begin position="48"/>
        <end position="57"/>
    </location>
</feature>
<feature type="compositionally biased region" description="Low complexity" evidence="1">
    <location>
        <begin position="60"/>
        <end position="70"/>
    </location>
</feature>
<feature type="compositionally biased region" description="Polar residues" evidence="1">
    <location>
        <begin position="75"/>
        <end position="91"/>
    </location>
</feature>
<evidence type="ECO:0000256" key="1">
    <source>
        <dbReference type="SAM" id="MobiDB-lite"/>
    </source>
</evidence>
<feature type="compositionally biased region" description="Polar residues" evidence="1">
    <location>
        <begin position="132"/>
        <end position="158"/>
    </location>
</feature>
<protein>
    <recommendedName>
        <fullName evidence="2">Nuclear pore complex NUP2/50/61 domain-containing protein</fullName>
    </recommendedName>
</protein>
<feature type="region of interest" description="Disordered" evidence="1">
    <location>
        <begin position="25"/>
        <end position="109"/>
    </location>
</feature>
<reference evidence="3" key="1">
    <citation type="submission" date="2021-01" db="EMBL/GenBank/DDBJ databases">
        <authorList>
            <person name="Corre E."/>
            <person name="Pelletier E."/>
            <person name="Niang G."/>
            <person name="Scheremetjew M."/>
            <person name="Finn R."/>
            <person name="Kale V."/>
            <person name="Holt S."/>
            <person name="Cochrane G."/>
            <person name="Meng A."/>
            <person name="Brown T."/>
            <person name="Cohen L."/>
        </authorList>
    </citation>
    <scope>NUCLEOTIDE SEQUENCE</scope>
    <source>
        <strain evidence="3">CCMP1381</strain>
    </source>
</reference>
<evidence type="ECO:0000313" key="3">
    <source>
        <dbReference type="EMBL" id="CAD9483057.1"/>
    </source>
</evidence>
<evidence type="ECO:0000259" key="2">
    <source>
        <dbReference type="Pfam" id="PF08911"/>
    </source>
</evidence>
<dbReference type="GO" id="GO:0005643">
    <property type="term" value="C:nuclear pore"/>
    <property type="evidence" value="ECO:0007669"/>
    <property type="project" value="InterPro"/>
</dbReference>
<dbReference type="AlphaFoldDB" id="A0A7S2H853"/>
<feature type="region of interest" description="Disordered" evidence="1">
    <location>
        <begin position="1"/>
        <end position="20"/>
    </location>
</feature>
<proteinExistence type="predicted"/>
<name>A0A7S2H853_9STRA</name>
<accession>A0A7S2H853</accession>